<accession>A0A7X2V4C6</accession>
<evidence type="ECO:0000313" key="3">
    <source>
        <dbReference type="Proteomes" id="UP000434639"/>
    </source>
</evidence>
<dbReference type="GO" id="GO:0016747">
    <property type="term" value="F:acyltransferase activity, transferring groups other than amino-acyl groups"/>
    <property type="evidence" value="ECO:0007669"/>
    <property type="project" value="InterPro"/>
</dbReference>
<dbReference type="Gene3D" id="3.40.630.30">
    <property type="match status" value="1"/>
</dbReference>
<keyword evidence="2" id="KW-0808">Transferase</keyword>
<sequence>MNPFLHHPVIKGESVTLIPLEAEHADQLFAISDPDVWTYMLGGISTAKEMKRKLEGQIQKRADGKALPFAVTLNETGELAGTTSLYELDFSQRSCELGATWYGKRFAGTYVNSECKFLLLRYCFETLNVIRVQLKTDERNVRSQKAIERIGAKKEGILRKERILESGHIRNAVLYSIVDDEWPAVKAHLQKRIKEKQLSV</sequence>
<gene>
    <name evidence="2" type="ORF">GKZ89_09425</name>
</gene>
<dbReference type="Proteomes" id="UP000434639">
    <property type="component" value="Unassembled WGS sequence"/>
</dbReference>
<feature type="domain" description="N-acetyltransferase" evidence="1">
    <location>
        <begin position="15"/>
        <end position="153"/>
    </location>
</feature>
<dbReference type="SUPFAM" id="SSF55729">
    <property type="entry name" value="Acyl-CoA N-acyltransferases (Nat)"/>
    <property type="match status" value="1"/>
</dbReference>
<dbReference type="OrthoDB" id="9795199at2"/>
<dbReference type="Pfam" id="PF13302">
    <property type="entry name" value="Acetyltransf_3"/>
    <property type="match status" value="1"/>
</dbReference>
<name>A0A7X2V4C6_9BACI</name>
<dbReference type="PANTHER" id="PTHR43610">
    <property type="entry name" value="BLL6696 PROTEIN"/>
    <property type="match status" value="1"/>
</dbReference>
<dbReference type="PANTHER" id="PTHR43610:SF1">
    <property type="entry name" value="N-ACETYLTRANSFERASE DOMAIN-CONTAINING PROTEIN"/>
    <property type="match status" value="1"/>
</dbReference>
<dbReference type="InterPro" id="IPR000182">
    <property type="entry name" value="GNAT_dom"/>
</dbReference>
<comment type="caution">
    <text evidence="2">The sequence shown here is derived from an EMBL/GenBank/DDBJ whole genome shotgun (WGS) entry which is preliminary data.</text>
</comment>
<proteinExistence type="predicted"/>
<protein>
    <submittedName>
        <fullName evidence="2">GNAT family N-acetyltransferase</fullName>
    </submittedName>
</protein>
<evidence type="ECO:0000313" key="2">
    <source>
        <dbReference type="EMBL" id="MTH53622.1"/>
    </source>
</evidence>
<dbReference type="AlphaFoldDB" id="A0A7X2V4C6"/>
<dbReference type="InterPro" id="IPR016181">
    <property type="entry name" value="Acyl_CoA_acyltransferase"/>
</dbReference>
<dbReference type="RefSeq" id="WP_155112153.1">
    <property type="nucleotide sequence ID" value="NZ_WMIB01000007.1"/>
</dbReference>
<keyword evidence="3" id="KW-1185">Reference proteome</keyword>
<organism evidence="2 3">
    <name type="scientific">Metabacillus mangrovi</name>
    <dbReference type="NCBI Taxonomy" id="1491830"/>
    <lineage>
        <taxon>Bacteria</taxon>
        <taxon>Bacillati</taxon>
        <taxon>Bacillota</taxon>
        <taxon>Bacilli</taxon>
        <taxon>Bacillales</taxon>
        <taxon>Bacillaceae</taxon>
        <taxon>Metabacillus</taxon>
    </lineage>
</organism>
<dbReference type="EMBL" id="WMIB01000007">
    <property type="protein sequence ID" value="MTH53622.1"/>
    <property type="molecule type" value="Genomic_DNA"/>
</dbReference>
<reference evidence="2 3" key="1">
    <citation type="journal article" date="2017" name="Int. J. Syst. Evol. Microbiol.">
        <title>Bacillus mangrovi sp. nov., isolated from a sediment sample from a mangrove forest.</title>
        <authorList>
            <person name="Gupta V."/>
            <person name="Singh P.K."/>
            <person name="Korpole S."/>
            <person name="Tanuku N.R.S."/>
            <person name="Pinnaka A.K."/>
        </authorList>
    </citation>
    <scope>NUCLEOTIDE SEQUENCE [LARGE SCALE GENOMIC DNA]</scope>
    <source>
        <strain evidence="2 3">KCTC 33872</strain>
    </source>
</reference>
<evidence type="ECO:0000259" key="1">
    <source>
        <dbReference type="Pfam" id="PF13302"/>
    </source>
</evidence>